<keyword evidence="2" id="KW-1133">Transmembrane helix</keyword>
<proteinExistence type="predicted"/>
<keyword evidence="4" id="KW-1185">Reference proteome</keyword>
<organism evidence="3 4">
    <name type="scientific">Anaeromassilibacillus senegalensis</name>
    <dbReference type="NCBI Taxonomy" id="1673717"/>
    <lineage>
        <taxon>Bacteria</taxon>
        <taxon>Bacillati</taxon>
        <taxon>Bacillota</taxon>
        <taxon>Clostridia</taxon>
        <taxon>Eubacteriales</taxon>
        <taxon>Acutalibacteraceae</taxon>
        <taxon>Anaeromassilibacillus</taxon>
    </lineage>
</organism>
<feature type="transmembrane region" description="Helical" evidence="2">
    <location>
        <begin position="20"/>
        <end position="38"/>
    </location>
</feature>
<dbReference type="PANTHER" id="PTHR40076:SF1">
    <property type="entry name" value="MEMBRANE PROTEIN"/>
    <property type="match status" value="1"/>
</dbReference>
<dbReference type="RefSeq" id="WP_237967033.1">
    <property type="nucleotide sequence ID" value="NZ_JAKNHQ010000016.1"/>
</dbReference>
<feature type="transmembrane region" description="Helical" evidence="2">
    <location>
        <begin position="115"/>
        <end position="138"/>
    </location>
</feature>
<keyword evidence="2" id="KW-0472">Membrane</keyword>
<protein>
    <submittedName>
        <fullName evidence="3">DUF975 family protein</fullName>
    </submittedName>
</protein>
<name>A0ABS9MKX5_9FIRM</name>
<feature type="transmembrane region" description="Helical" evidence="2">
    <location>
        <begin position="265"/>
        <end position="289"/>
    </location>
</feature>
<reference evidence="3 4" key="1">
    <citation type="submission" date="2022-01" db="EMBL/GenBank/DDBJ databases">
        <title>Collection of gut derived symbiotic bacterial strains cultured from healthy donors.</title>
        <authorList>
            <person name="Lin H."/>
            <person name="Kohout C."/>
            <person name="Waligurski E."/>
            <person name="Pamer E.G."/>
        </authorList>
    </citation>
    <scope>NUCLEOTIDE SEQUENCE [LARGE SCALE GENOMIC DNA]</scope>
    <source>
        <strain evidence="3 4">DFI.7.58</strain>
    </source>
</reference>
<dbReference type="Pfam" id="PF06161">
    <property type="entry name" value="DUF975"/>
    <property type="match status" value="1"/>
</dbReference>
<comment type="caution">
    <text evidence="3">The sequence shown here is derived from an EMBL/GenBank/DDBJ whole genome shotgun (WGS) entry which is preliminary data.</text>
</comment>
<sequence length="533" mass="57223">MWDRKILKSNAKTALRGRYWLAFAVALVASLLAGKLFAGGLNPWSWGQIGEAASSIEEQITPYDEPYYYDYYGDFGGYGGYMDPWGDPYGRGFNHGYNAPYGNSYGDGFGAYDGVVIGLLGTIGVLAFAFGTAFRVFVSNPVNMGKCRYFVHNRFGDSRFEHLFGAFRRGYPTAVGAMFTTDLLIDLWLYILIALMAVCLVAVIGGAYMMSLLMIVCLLLFIPYFIKLYQYTFVKYLLADNPQLKGTRARQLSTMLTSGEKGSLFVLDLSFLGWYFLGALCLGLGHLFVNPYYEATKAELYIFLRERAIQNGLLDPRELNLYPVPPVPPYGVPQQDTAYAAYQKPAQGGQGPSYGAPSPMYPGAPVPPHAPTQGYPPYGTMPGSYPNPPQGQTPYGATPPQNPSAPYPPYGAAPAQNPDASGPHAPYGVNAPGYPGAAPQAPAPWEHPSEPAAAHPADPGTRDIFQAPPHDVASAGAPEAGPKAPDLTKHPQPAPTGSASAGAGQVEDEANRKNDPASEDSGANQDPPTPTAL</sequence>
<evidence type="ECO:0000256" key="1">
    <source>
        <dbReference type="SAM" id="MobiDB-lite"/>
    </source>
</evidence>
<dbReference type="EMBL" id="JAKNHQ010000016">
    <property type="protein sequence ID" value="MCG4611473.1"/>
    <property type="molecule type" value="Genomic_DNA"/>
</dbReference>
<accession>A0ABS9MKX5</accession>
<dbReference type="PANTHER" id="PTHR40076">
    <property type="entry name" value="MEMBRANE PROTEIN-RELATED"/>
    <property type="match status" value="1"/>
</dbReference>
<feature type="transmembrane region" description="Helical" evidence="2">
    <location>
        <begin position="187"/>
        <end position="204"/>
    </location>
</feature>
<evidence type="ECO:0000256" key="2">
    <source>
        <dbReference type="SAM" id="Phobius"/>
    </source>
</evidence>
<keyword evidence="2" id="KW-0812">Transmembrane</keyword>
<feature type="region of interest" description="Disordered" evidence="1">
    <location>
        <begin position="344"/>
        <end position="533"/>
    </location>
</feature>
<feature type="transmembrane region" description="Helical" evidence="2">
    <location>
        <begin position="210"/>
        <end position="229"/>
    </location>
</feature>
<dbReference type="Proteomes" id="UP001298681">
    <property type="component" value="Unassembled WGS sequence"/>
</dbReference>
<feature type="compositionally biased region" description="Low complexity" evidence="1">
    <location>
        <begin position="431"/>
        <end position="459"/>
    </location>
</feature>
<dbReference type="InterPro" id="IPR010380">
    <property type="entry name" value="DUF975"/>
</dbReference>
<evidence type="ECO:0000313" key="3">
    <source>
        <dbReference type="EMBL" id="MCG4611473.1"/>
    </source>
</evidence>
<feature type="compositionally biased region" description="Pro residues" evidence="1">
    <location>
        <begin position="359"/>
        <end position="370"/>
    </location>
</feature>
<feature type="compositionally biased region" description="Pro residues" evidence="1">
    <location>
        <begin position="400"/>
        <end position="411"/>
    </location>
</feature>
<evidence type="ECO:0000313" key="4">
    <source>
        <dbReference type="Proteomes" id="UP001298681"/>
    </source>
</evidence>
<gene>
    <name evidence="3" type="ORF">L0P57_11100</name>
</gene>